<dbReference type="PANTHER" id="PTHR36440">
    <property type="entry name" value="PUTATIVE (AFU_ORTHOLOGUE AFUA_8G07350)-RELATED"/>
    <property type="match status" value="1"/>
</dbReference>
<proteinExistence type="predicted"/>
<dbReference type="KEGG" id="cthr:CTHT_0043930"/>
<dbReference type="RefSeq" id="XP_006694785.1">
    <property type="nucleotide sequence ID" value="XM_006694722.1"/>
</dbReference>
<dbReference type="Pfam" id="PF07883">
    <property type="entry name" value="Cupin_2"/>
    <property type="match status" value="1"/>
</dbReference>
<organism evidence="3">
    <name type="scientific">Chaetomium thermophilum (strain DSM 1495 / CBS 144.50 / IMI 039719)</name>
    <name type="common">Thermochaetoides thermophila</name>
    <dbReference type="NCBI Taxonomy" id="759272"/>
    <lineage>
        <taxon>Eukaryota</taxon>
        <taxon>Fungi</taxon>
        <taxon>Dikarya</taxon>
        <taxon>Ascomycota</taxon>
        <taxon>Pezizomycotina</taxon>
        <taxon>Sordariomycetes</taxon>
        <taxon>Sordariomycetidae</taxon>
        <taxon>Sordariales</taxon>
        <taxon>Chaetomiaceae</taxon>
        <taxon>Thermochaetoides</taxon>
    </lineage>
</organism>
<dbReference type="OrthoDB" id="4124983at2759"/>
<dbReference type="InterPro" id="IPR014710">
    <property type="entry name" value="RmlC-like_jellyroll"/>
</dbReference>
<dbReference type="PANTHER" id="PTHR36440:SF1">
    <property type="entry name" value="PUTATIVE (AFU_ORTHOLOGUE AFUA_8G07350)-RELATED"/>
    <property type="match status" value="1"/>
</dbReference>
<feature type="domain" description="Cupin type-2" evidence="1">
    <location>
        <begin position="44"/>
        <end position="113"/>
    </location>
</feature>
<dbReference type="HOGENOM" id="CLU_103066_0_0_1"/>
<dbReference type="SUPFAM" id="SSF51182">
    <property type="entry name" value="RmlC-like cupins"/>
    <property type="match status" value="1"/>
</dbReference>
<evidence type="ECO:0000259" key="1">
    <source>
        <dbReference type="Pfam" id="PF07883"/>
    </source>
</evidence>
<dbReference type="InterPro" id="IPR013096">
    <property type="entry name" value="Cupin_2"/>
</dbReference>
<dbReference type="OMA" id="GVERFEY"/>
<gene>
    <name evidence="2" type="ORF">CTHT_0043930</name>
</gene>
<dbReference type="AlphaFoldDB" id="G0S8Y9"/>
<dbReference type="Gene3D" id="2.60.120.10">
    <property type="entry name" value="Jelly Rolls"/>
    <property type="match status" value="1"/>
</dbReference>
<protein>
    <recommendedName>
        <fullName evidence="1">Cupin type-2 domain-containing protein</fullName>
    </recommendedName>
</protein>
<reference evidence="2 3" key="1">
    <citation type="journal article" date="2011" name="Cell">
        <title>Insight into structure and assembly of the nuclear pore complex by utilizing the genome of a eukaryotic thermophile.</title>
        <authorList>
            <person name="Amlacher S."/>
            <person name="Sarges P."/>
            <person name="Flemming D."/>
            <person name="van Noort V."/>
            <person name="Kunze R."/>
            <person name="Devos D.P."/>
            <person name="Arumugam M."/>
            <person name="Bork P."/>
            <person name="Hurt E."/>
        </authorList>
    </citation>
    <scope>NUCLEOTIDE SEQUENCE [LARGE SCALE GENOMIC DNA]</scope>
    <source>
        <strain evidence="3">DSM 1495 / CBS 144.50 / IMI 039719</strain>
    </source>
</reference>
<accession>G0S8Y9</accession>
<dbReference type="InterPro" id="IPR011051">
    <property type="entry name" value="RmlC_Cupin_sf"/>
</dbReference>
<dbReference type="eggNOG" id="ENOG502SNRP">
    <property type="taxonomic scope" value="Eukaryota"/>
</dbReference>
<dbReference type="Proteomes" id="UP000008066">
    <property type="component" value="Unassembled WGS sequence"/>
</dbReference>
<dbReference type="InterPro" id="IPR053146">
    <property type="entry name" value="QDO-like"/>
</dbReference>
<dbReference type="EMBL" id="GL988043">
    <property type="protein sequence ID" value="EGS19900.1"/>
    <property type="molecule type" value="Genomic_DNA"/>
</dbReference>
<dbReference type="GeneID" id="18258431"/>
<name>G0S8Y9_CHATD</name>
<sequence length="160" mass="17723">MPIRGPVPVKLYKLDKAETLRIGPLTIRVYEDGSLTENRVSSILIEIPAGQSGPPMHWHRFHDELFFVTKGRVAFITPTNEVVASAGDLMTIPPGAIHTFKNASSTEDAECYMTATPGQYVDYFRMLAKVTQAGKPLTMNDVRHMMALFGTFPPDVDSEP</sequence>
<evidence type="ECO:0000313" key="3">
    <source>
        <dbReference type="Proteomes" id="UP000008066"/>
    </source>
</evidence>
<keyword evidence="3" id="KW-1185">Reference proteome</keyword>
<evidence type="ECO:0000313" key="2">
    <source>
        <dbReference type="EMBL" id="EGS19900.1"/>
    </source>
</evidence>